<organism evidence="1">
    <name type="scientific">Trichuris suis</name>
    <name type="common">pig whipworm</name>
    <dbReference type="NCBI Taxonomy" id="68888"/>
    <lineage>
        <taxon>Eukaryota</taxon>
        <taxon>Metazoa</taxon>
        <taxon>Ecdysozoa</taxon>
        <taxon>Nematoda</taxon>
        <taxon>Enoplea</taxon>
        <taxon>Dorylaimia</taxon>
        <taxon>Trichinellida</taxon>
        <taxon>Trichuridae</taxon>
        <taxon>Trichuris</taxon>
    </lineage>
</organism>
<name>A0A085N5G5_9BILA</name>
<accession>A0A085N5G5</accession>
<reference evidence="1" key="1">
    <citation type="journal article" date="2014" name="Nat. Genet.">
        <title>Genome and transcriptome of the porcine whipworm Trichuris suis.</title>
        <authorList>
            <person name="Jex A.R."/>
            <person name="Nejsum P."/>
            <person name="Schwarz E.M."/>
            <person name="Hu L."/>
            <person name="Young N.D."/>
            <person name="Hall R.S."/>
            <person name="Korhonen P.K."/>
            <person name="Liao S."/>
            <person name="Thamsborg S."/>
            <person name="Xia J."/>
            <person name="Xu P."/>
            <person name="Wang S."/>
            <person name="Scheerlinck J.P."/>
            <person name="Hofmann A."/>
            <person name="Sternberg P.W."/>
            <person name="Wang J."/>
            <person name="Gasser R.B."/>
        </authorList>
    </citation>
    <scope>NUCLEOTIDE SEQUENCE [LARGE SCALE GENOMIC DNA]</scope>
    <source>
        <strain evidence="1">DCEP-RM93F</strain>
    </source>
</reference>
<evidence type="ECO:0000313" key="1">
    <source>
        <dbReference type="EMBL" id="KFD64711.1"/>
    </source>
</evidence>
<evidence type="ECO:0008006" key="2">
    <source>
        <dbReference type="Google" id="ProtNLM"/>
    </source>
</evidence>
<dbReference type="AlphaFoldDB" id="A0A085N5G5"/>
<dbReference type="PANTHER" id="PTHR45913:SF22">
    <property type="entry name" value="SCAN BOX DOMAIN-CONTAINING PROTEIN"/>
    <property type="match status" value="1"/>
</dbReference>
<sequence length="272" mass="31061">MMLVLVEHSFVCLARLSEVWPFSFCAMLLIPSSLMSDSKQKKRQYKSEYLTFRFICCPTNRSLPMCVLCERVLSNEAMKPSRLKGHLTKVHPERSRGNVAYFPKLRDKIVNRRTLRSVISSEARMEHDSLLASYRISLIIARCGKPHTIGEQLLVPVVNEVLRTRRTDETAMDVEEALCDLLRRTELSSQLDESTLPGNEALLLAYVRFIKDEQLTQESLALTLRNITAVTTDGAPSMVGCYRGFLSYLRQMAPEVMTEHCVIHRQHLSAKL</sequence>
<protein>
    <recommendedName>
        <fullName evidence="2">BED-type domain-containing protein</fullName>
    </recommendedName>
</protein>
<proteinExistence type="predicted"/>
<dbReference type="EMBL" id="KL367552">
    <property type="protein sequence ID" value="KFD64711.1"/>
    <property type="molecule type" value="Genomic_DNA"/>
</dbReference>
<gene>
    <name evidence="1" type="ORF">M514_23169</name>
</gene>
<dbReference type="PANTHER" id="PTHR45913">
    <property type="entry name" value="EPM2A-INTERACTING PROTEIN 1"/>
    <property type="match status" value="1"/>
</dbReference>
<dbReference type="Proteomes" id="UP000030758">
    <property type="component" value="Unassembled WGS sequence"/>
</dbReference>